<keyword evidence="9" id="KW-0472">Membrane</keyword>
<evidence type="ECO:0000256" key="6">
    <source>
        <dbReference type="ARBA" id="ARBA00022692"/>
    </source>
</evidence>
<comment type="subcellular location">
    <subcellularLocation>
        <location evidence="1">Cell inner membrane</location>
        <topology evidence="1">Single-pass membrane protein</topology>
        <orientation evidence="1">Periplasmic side</orientation>
    </subcellularLocation>
</comment>
<evidence type="ECO:0000313" key="13">
    <source>
        <dbReference type="Proteomes" id="UP000217265"/>
    </source>
</evidence>
<evidence type="ECO:0000256" key="10">
    <source>
        <dbReference type="SAM" id="SignalP"/>
    </source>
</evidence>
<dbReference type="AlphaFoldDB" id="A0A290QJ39"/>
<dbReference type="PROSITE" id="PS52015">
    <property type="entry name" value="TONB_CTD"/>
    <property type="match status" value="1"/>
</dbReference>
<feature type="domain" description="TonB C-terminal" evidence="11">
    <location>
        <begin position="170"/>
        <end position="263"/>
    </location>
</feature>
<evidence type="ECO:0000256" key="3">
    <source>
        <dbReference type="ARBA" id="ARBA00022448"/>
    </source>
</evidence>
<dbReference type="EMBL" id="CP023344">
    <property type="protein sequence ID" value="ATC63902.1"/>
    <property type="molecule type" value="Genomic_DNA"/>
</dbReference>
<dbReference type="InterPro" id="IPR051045">
    <property type="entry name" value="TonB-dependent_transducer"/>
</dbReference>
<dbReference type="GO" id="GO:0005886">
    <property type="term" value="C:plasma membrane"/>
    <property type="evidence" value="ECO:0007669"/>
    <property type="project" value="UniProtKB-SubCell"/>
</dbReference>
<evidence type="ECO:0000256" key="2">
    <source>
        <dbReference type="ARBA" id="ARBA00006555"/>
    </source>
</evidence>
<dbReference type="RefSeq" id="WP_096055534.1">
    <property type="nucleotide sequence ID" value="NZ_CP023344.1"/>
</dbReference>
<keyword evidence="7" id="KW-0653">Protein transport</keyword>
<feature type="chain" id="PRO_5013103928" description="TonB C-terminal domain-containing protein" evidence="10">
    <location>
        <begin position="25"/>
        <end position="264"/>
    </location>
</feature>
<evidence type="ECO:0000256" key="9">
    <source>
        <dbReference type="ARBA" id="ARBA00023136"/>
    </source>
</evidence>
<protein>
    <recommendedName>
        <fullName evidence="11">TonB C-terminal domain-containing protein</fullName>
    </recommendedName>
</protein>
<organism evidence="12 13">
    <name type="scientific">Nibricoccus aquaticus</name>
    <dbReference type="NCBI Taxonomy" id="2576891"/>
    <lineage>
        <taxon>Bacteria</taxon>
        <taxon>Pseudomonadati</taxon>
        <taxon>Verrucomicrobiota</taxon>
        <taxon>Opitutia</taxon>
        <taxon>Opitutales</taxon>
        <taxon>Opitutaceae</taxon>
        <taxon>Nibricoccus</taxon>
    </lineage>
</organism>
<keyword evidence="10" id="KW-0732">Signal</keyword>
<proteinExistence type="inferred from homology"/>
<evidence type="ECO:0000256" key="4">
    <source>
        <dbReference type="ARBA" id="ARBA00022475"/>
    </source>
</evidence>
<keyword evidence="6" id="KW-0812">Transmembrane</keyword>
<keyword evidence="4" id="KW-1003">Cell membrane</keyword>
<evidence type="ECO:0000256" key="5">
    <source>
        <dbReference type="ARBA" id="ARBA00022519"/>
    </source>
</evidence>
<dbReference type="SUPFAM" id="SSF74653">
    <property type="entry name" value="TolA/TonB C-terminal domain"/>
    <property type="match status" value="2"/>
</dbReference>
<comment type="similarity">
    <text evidence="2">Belongs to the TonB family.</text>
</comment>
<reference evidence="12 13" key="1">
    <citation type="submission" date="2017-09" db="EMBL/GenBank/DDBJ databases">
        <title>Complete genome sequence of Verrucomicrobial strain HZ-65, isolated from freshwater.</title>
        <authorList>
            <person name="Choi A."/>
        </authorList>
    </citation>
    <scope>NUCLEOTIDE SEQUENCE [LARGE SCALE GENOMIC DNA]</scope>
    <source>
        <strain evidence="12 13">HZ-65</strain>
    </source>
</reference>
<evidence type="ECO:0000256" key="8">
    <source>
        <dbReference type="ARBA" id="ARBA00022989"/>
    </source>
</evidence>
<evidence type="ECO:0000256" key="1">
    <source>
        <dbReference type="ARBA" id="ARBA00004383"/>
    </source>
</evidence>
<evidence type="ECO:0000313" key="12">
    <source>
        <dbReference type="EMBL" id="ATC63902.1"/>
    </source>
</evidence>
<dbReference type="GO" id="GO:0055085">
    <property type="term" value="P:transmembrane transport"/>
    <property type="evidence" value="ECO:0007669"/>
    <property type="project" value="InterPro"/>
</dbReference>
<dbReference type="OrthoDB" id="196436at2"/>
<dbReference type="Proteomes" id="UP000217265">
    <property type="component" value="Chromosome"/>
</dbReference>
<sequence>MKTLHSLRLLPALLTPLLAPLAHAADQPAPPPAAASPSPASPDTAALSVITPCKVIRTQPISYPMPLLRDGISHGEARVLASIDADGRLTESMVLGYTHKPFATSALAALAVWKFQPARVNGQPVGTVADITFRFEVDGILLVERVGVPQYTPGDTYGSDYIYHPHGLRSLDSIPTPIHVTQPVYPKEWIDQGHRGTVAVDFYIDETGAVRMPSVSATQNPLLAAAASTAVSEWKFSPPKHKGRPVLAHCQQIFKFEPDAPVAP</sequence>
<dbReference type="Pfam" id="PF03544">
    <property type="entry name" value="TonB_C"/>
    <property type="match status" value="2"/>
</dbReference>
<evidence type="ECO:0000259" key="11">
    <source>
        <dbReference type="PROSITE" id="PS52015"/>
    </source>
</evidence>
<name>A0A290QJ39_9BACT</name>
<feature type="signal peptide" evidence="10">
    <location>
        <begin position="1"/>
        <end position="24"/>
    </location>
</feature>
<dbReference type="GO" id="GO:0015031">
    <property type="term" value="P:protein transport"/>
    <property type="evidence" value="ECO:0007669"/>
    <property type="project" value="UniProtKB-KW"/>
</dbReference>
<dbReference type="InterPro" id="IPR006260">
    <property type="entry name" value="TonB/TolA_C"/>
</dbReference>
<keyword evidence="5" id="KW-0997">Cell inner membrane</keyword>
<keyword evidence="3" id="KW-0813">Transport</keyword>
<evidence type="ECO:0000256" key="7">
    <source>
        <dbReference type="ARBA" id="ARBA00022927"/>
    </source>
</evidence>
<gene>
    <name evidence="12" type="ORF">CMV30_08035</name>
</gene>
<dbReference type="NCBIfam" id="TIGR01352">
    <property type="entry name" value="tonB_Cterm"/>
    <property type="match status" value="2"/>
</dbReference>
<keyword evidence="13" id="KW-1185">Reference proteome</keyword>
<keyword evidence="8" id="KW-1133">Transmembrane helix</keyword>
<dbReference type="KEGG" id="vbh:CMV30_08035"/>
<accession>A0A290QJ39</accession>
<dbReference type="Gene3D" id="3.30.1150.10">
    <property type="match status" value="2"/>
</dbReference>
<dbReference type="InterPro" id="IPR037682">
    <property type="entry name" value="TonB_C"/>
</dbReference>
<dbReference type="PANTHER" id="PTHR33446">
    <property type="entry name" value="PROTEIN TONB-RELATED"/>
    <property type="match status" value="1"/>
</dbReference>